<dbReference type="PANTHER" id="PTHR46865">
    <property type="entry name" value="OXIDOREDUCTASE-RELATED"/>
    <property type="match status" value="1"/>
</dbReference>
<dbReference type="OrthoDB" id="655030at2759"/>
<keyword evidence="1" id="KW-0285">Flavoprotein</keyword>
<dbReference type="Pfam" id="PF01494">
    <property type="entry name" value="FAD_binding_3"/>
    <property type="match status" value="1"/>
</dbReference>
<evidence type="ECO:0000313" key="7">
    <source>
        <dbReference type="Proteomes" id="UP000193144"/>
    </source>
</evidence>
<feature type="region of interest" description="Disordered" evidence="4">
    <location>
        <begin position="134"/>
        <end position="164"/>
    </location>
</feature>
<evidence type="ECO:0000256" key="4">
    <source>
        <dbReference type="SAM" id="MobiDB-lite"/>
    </source>
</evidence>
<dbReference type="GO" id="GO:0016491">
    <property type="term" value="F:oxidoreductase activity"/>
    <property type="evidence" value="ECO:0007669"/>
    <property type="project" value="UniProtKB-KW"/>
</dbReference>
<dbReference type="SUPFAM" id="SSF51905">
    <property type="entry name" value="FAD/NAD(P)-binding domain"/>
    <property type="match status" value="1"/>
</dbReference>
<dbReference type="GO" id="GO:0071949">
    <property type="term" value="F:FAD binding"/>
    <property type="evidence" value="ECO:0007669"/>
    <property type="project" value="InterPro"/>
</dbReference>
<proteinExistence type="predicted"/>
<gene>
    <name evidence="6" type="ORF">BCR34DRAFT_571623</name>
</gene>
<evidence type="ECO:0000256" key="3">
    <source>
        <dbReference type="ARBA" id="ARBA00023002"/>
    </source>
</evidence>
<dbReference type="Proteomes" id="UP000193144">
    <property type="component" value="Unassembled WGS sequence"/>
</dbReference>
<comment type="caution">
    <text evidence="6">The sequence shown here is derived from an EMBL/GenBank/DDBJ whole genome shotgun (WGS) entry which is preliminary data.</text>
</comment>
<name>A0A1Y1Z6Y8_9PLEO</name>
<sequence>MPLNILITGAGVSGPVLAHLLRVSNPSHNITIIERSPSLRLAGQQIDIKSHGVPIIAKLGLRDAIVSKRVNETGAEMVDAKGRSLGRFGIDEAEGGEKMGVVGKRGLGFTSEIEIMRGDLVRVVVEGSLGVQRRVEEDAERGKKDYETQRAKKREGNGKGRETSVGTLTYEFNKTLTSLSQHSDSVTGKPAGVTVTFSTNEQKTYDLVIGADGQSSQTRRLAFSSQISNSCFHSLGIHTAYYSIPSLPSDLSTLARIHISTSQRAVMTRNGDRDSTQIYLFTMASGDALRVSYKQDIVAQKAVWREIFTGVGWQAERFLDGMDKCADFYACELGQVKLPSLYNGRVVLLGDAGYCPSPFTGLGTTVSLAGAWVLAGELARHGDDVDGALEKYDGVMKPAIREWQELQFGDLGTFFPKGRWGVWVLENGVWVMDRLMVRQIVGWVWGSGVWVVEKLGVGKLVRFMVPKKEKDGGWKLPEYPELGLGALA</sequence>
<dbReference type="AlphaFoldDB" id="A0A1Y1Z6Y8"/>
<dbReference type="EMBL" id="MCFA01000120">
    <property type="protein sequence ID" value="ORY06020.1"/>
    <property type="molecule type" value="Genomic_DNA"/>
</dbReference>
<protein>
    <recommendedName>
        <fullName evidence="5">FAD-binding domain-containing protein</fullName>
    </recommendedName>
</protein>
<reference evidence="6 7" key="1">
    <citation type="submission" date="2016-07" db="EMBL/GenBank/DDBJ databases">
        <title>Pervasive Adenine N6-methylation of Active Genes in Fungi.</title>
        <authorList>
            <consortium name="DOE Joint Genome Institute"/>
            <person name="Mondo S.J."/>
            <person name="Dannebaum R.O."/>
            <person name="Kuo R.C."/>
            <person name="Labutti K."/>
            <person name="Haridas S."/>
            <person name="Kuo A."/>
            <person name="Salamov A."/>
            <person name="Ahrendt S.R."/>
            <person name="Lipzen A."/>
            <person name="Sullivan W."/>
            <person name="Andreopoulos W.B."/>
            <person name="Clum A."/>
            <person name="Lindquist E."/>
            <person name="Daum C."/>
            <person name="Ramamoorthy G.K."/>
            <person name="Gryganskyi A."/>
            <person name="Culley D."/>
            <person name="Magnuson J.K."/>
            <person name="James T.Y."/>
            <person name="O'Malley M.A."/>
            <person name="Stajich J.E."/>
            <person name="Spatafora J.W."/>
            <person name="Visel A."/>
            <person name="Grigoriev I.V."/>
        </authorList>
    </citation>
    <scope>NUCLEOTIDE SEQUENCE [LARGE SCALE GENOMIC DNA]</scope>
    <source>
        <strain evidence="6 7">CBS 115471</strain>
    </source>
</reference>
<keyword evidence="3" id="KW-0560">Oxidoreductase</keyword>
<accession>A0A1Y1Z6Y8</accession>
<dbReference type="InterPro" id="IPR051704">
    <property type="entry name" value="FAD_aromatic-hydroxylase"/>
</dbReference>
<keyword evidence="7" id="KW-1185">Reference proteome</keyword>
<organism evidence="6 7">
    <name type="scientific">Clohesyomyces aquaticus</name>
    <dbReference type="NCBI Taxonomy" id="1231657"/>
    <lineage>
        <taxon>Eukaryota</taxon>
        <taxon>Fungi</taxon>
        <taxon>Dikarya</taxon>
        <taxon>Ascomycota</taxon>
        <taxon>Pezizomycotina</taxon>
        <taxon>Dothideomycetes</taxon>
        <taxon>Pleosporomycetidae</taxon>
        <taxon>Pleosporales</taxon>
        <taxon>Lindgomycetaceae</taxon>
        <taxon>Clohesyomyces</taxon>
    </lineage>
</organism>
<dbReference type="STRING" id="1231657.A0A1Y1Z6Y8"/>
<dbReference type="PRINTS" id="PR00420">
    <property type="entry name" value="RNGMNOXGNASE"/>
</dbReference>
<dbReference type="PANTHER" id="PTHR46865:SF7">
    <property type="entry name" value="MONOOXYGENASE, PUTATIVE (AFU_ORTHOLOGUE AFUA_8G07040)-RELATED"/>
    <property type="match status" value="1"/>
</dbReference>
<evidence type="ECO:0000259" key="5">
    <source>
        <dbReference type="Pfam" id="PF01494"/>
    </source>
</evidence>
<evidence type="ECO:0000256" key="2">
    <source>
        <dbReference type="ARBA" id="ARBA00022827"/>
    </source>
</evidence>
<evidence type="ECO:0000313" key="6">
    <source>
        <dbReference type="EMBL" id="ORY06020.1"/>
    </source>
</evidence>
<keyword evidence="2" id="KW-0274">FAD</keyword>
<feature type="compositionally biased region" description="Basic and acidic residues" evidence="4">
    <location>
        <begin position="134"/>
        <end position="162"/>
    </location>
</feature>
<dbReference type="InterPro" id="IPR002938">
    <property type="entry name" value="FAD-bd"/>
</dbReference>
<dbReference type="Gene3D" id="3.30.9.10">
    <property type="entry name" value="D-Amino Acid Oxidase, subunit A, domain 2"/>
    <property type="match status" value="1"/>
</dbReference>
<dbReference type="InterPro" id="IPR036188">
    <property type="entry name" value="FAD/NAD-bd_sf"/>
</dbReference>
<evidence type="ECO:0000256" key="1">
    <source>
        <dbReference type="ARBA" id="ARBA00022630"/>
    </source>
</evidence>
<dbReference type="Gene3D" id="3.50.50.60">
    <property type="entry name" value="FAD/NAD(P)-binding domain"/>
    <property type="match status" value="2"/>
</dbReference>
<feature type="domain" description="FAD-binding" evidence="5">
    <location>
        <begin position="5"/>
        <end position="393"/>
    </location>
</feature>